<proteinExistence type="predicted"/>
<keyword evidence="1" id="KW-0812">Transmembrane</keyword>
<keyword evidence="1" id="KW-0472">Membrane</keyword>
<organism evidence="2 3">
    <name type="scientific">Roseospira navarrensis</name>
    <dbReference type="NCBI Taxonomy" id="140058"/>
    <lineage>
        <taxon>Bacteria</taxon>
        <taxon>Pseudomonadati</taxon>
        <taxon>Pseudomonadota</taxon>
        <taxon>Alphaproteobacteria</taxon>
        <taxon>Rhodospirillales</taxon>
        <taxon>Rhodospirillaceae</taxon>
        <taxon>Roseospira</taxon>
    </lineage>
</organism>
<protein>
    <submittedName>
        <fullName evidence="2">Uncharacterized protein</fullName>
    </submittedName>
</protein>
<dbReference type="Proteomes" id="UP000434582">
    <property type="component" value="Unassembled WGS sequence"/>
</dbReference>
<feature type="transmembrane region" description="Helical" evidence="1">
    <location>
        <begin position="1013"/>
        <end position="1031"/>
    </location>
</feature>
<dbReference type="AlphaFoldDB" id="A0A7X1ZJR7"/>
<dbReference type="EMBL" id="WIVE01000121">
    <property type="protein sequence ID" value="MQX38535.1"/>
    <property type="molecule type" value="Genomic_DNA"/>
</dbReference>
<evidence type="ECO:0000313" key="2">
    <source>
        <dbReference type="EMBL" id="MQX38535.1"/>
    </source>
</evidence>
<comment type="caution">
    <text evidence="2">The sequence shown here is derived from an EMBL/GenBank/DDBJ whole genome shotgun (WGS) entry which is preliminary data.</text>
</comment>
<dbReference type="OrthoDB" id="8477162at2"/>
<gene>
    <name evidence="2" type="ORF">GHC57_18660</name>
</gene>
<evidence type="ECO:0000256" key="1">
    <source>
        <dbReference type="SAM" id="Phobius"/>
    </source>
</evidence>
<dbReference type="RefSeq" id="WP_153347101.1">
    <property type="nucleotide sequence ID" value="NZ_WIVE01000121.1"/>
</dbReference>
<feature type="transmembrane region" description="Helical" evidence="1">
    <location>
        <begin position="923"/>
        <end position="947"/>
    </location>
</feature>
<evidence type="ECO:0000313" key="3">
    <source>
        <dbReference type="Proteomes" id="UP000434582"/>
    </source>
</evidence>
<accession>A0A7X1ZJR7</accession>
<name>A0A7X1ZJR7_9PROT</name>
<reference evidence="2 3" key="1">
    <citation type="submission" date="2019-10" db="EMBL/GenBank/DDBJ databases">
        <title>Draft whole-genome sequence of the purple nonsulfur photosynthetic bacterium Roseospira navarrensis DSM 15114.</title>
        <authorList>
            <person name="Kyndt J.A."/>
            <person name="Meyer T.E."/>
        </authorList>
    </citation>
    <scope>NUCLEOTIDE SEQUENCE [LARGE SCALE GENOMIC DNA]</scope>
    <source>
        <strain evidence="2 3">DSM 15114</strain>
    </source>
</reference>
<feature type="transmembrane region" description="Helical" evidence="1">
    <location>
        <begin position="967"/>
        <end position="992"/>
    </location>
</feature>
<keyword evidence="3" id="KW-1185">Reference proteome</keyword>
<sequence>MTEVSQNPPTPTHSVVVAVNDLEAATIIRLVRALDCRRGARTLRPRENPLSHGWGGRAVIDQKTLDKLAPTVIMVELPDDAVRERVMEHNHTVVSVDHHIYANAPGEVVDRRSPLSSLEQVRRLLDVDPDTPLPADLDRDIPLVAANDRGFIPELAKVALRQCKTESEARDRVWDIRRRDLTIARLAARDVPPKTDELVRLSEAPHQDDALSDTDARIGKARVALREAFETGRARWLDLDGVPSDADGPRLLLACVPDAFRYEMADAVYWEKAGADGVEALTHSIEMLLVFYDEGSLKRARSGGLPDPVKPKHAAGHLTRIEFSGARDRLDQVAQWFDPAVRKTWPAEIGRLECYAGGGDSAYFGARDALGGQAQALSDLVECLLGDLLTGNRRVAAWRTSFVQALALGDPIPTAATTDADDEGDARIPTVSTLKRRVLDYLSAWHETPRGGGRPEPVAIGDEEWHYFLPHLRDLMAWRPDPASPDFSDARSQPSAAQPPFEQAVKQIEWGRALVSLALPTEDLSFTLYRKAEPKKPKTGYREPVSLDVTGLRLHFFYNDVVMVEWTVGEDPPALKKDEKFQQITWVELLAPKREDVKRPLGQVIEINGKLRFTHSTMCSEGGEQGRPSEITLKRADAEDATLPHGAEISTTPFTGWFPSLLDYALGLKQEDLASDGALPANGDPRVRALFDDRARVIASVVPFGRLPATPRGKDLFDVMLTRLTTVDPYGTGHTCDPDFAVKEYKAGLYERYLCWGTRYMATAHSFVCVVMDGPDGFARGVIHGIHMATMYRRMALVAQAYVAALGTFSLQVTDALRFVTDPSPKAVGTRWTRETRDKTLATLYHALHRRQLEFTNHIWFERMSSQVQGLELFETMSKRTGCTADYQMVRDEIQQMQNFLSAEEDARNNTLIAEEERRERTIAAIALPFAVLFAVLGSQDIASHFFLWPLLERATTALGASAGYTWVLASLFAMAVAGLIALAVSPGLFRAWPWIGRRVETKQGRTTWQKGARRTLAAGAALLFGLGLALQSSGHVSLDAGDRTTTATAAGQLPGD</sequence>
<keyword evidence="1" id="KW-1133">Transmembrane helix</keyword>